<dbReference type="PRINTS" id="PR01415">
    <property type="entry name" value="ANKYRIN"/>
</dbReference>
<dbReference type="Pfam" id="PF12796">
    <property type="entry name" value="Ank_2"/>
    <property type="match status" value="3"/>
</dbReference>
<evidence type="ECO:0000256" key="2">
    <source>
        <dbReference type="ARBA" id="ARBA00023043"/>
    </source>
</evidence>
<feature type="repeat" description="ANK" evidence="3">
    <location>
        <begin position="1553"/>
        <end position="1585"/>
    </location>
</feature>
<evidence type="ECO:0000313" key="6">
    <source>
        <dbReference type="EMBL" id="KGO59754.1"/>
    </source>
</evidence>
<evidence type="ECO:0000256" key="3">
    <source>
        <dbReference type="PROSITE-ProRule" id="PRU00023"/>
    </source>
</evidence>
<dbReference type="PANTHER" id="PTHR24123:SF33">
    <property type="entry name" value="PROTEIN HOS4"/>
    <property type="match status" value="1"/>
</dbReference>
<dbReference type="InterPro" id="IPR054471">
    <property type="entry name" value="GPIID_WHD"/>
</dbReference>
<feature type="domain" description="Nephrocystin 3-like N-terminal" evidence="5">
    <location>
        <begin position="146"/>
        <end position="302"/>
    </location>
</feature>
<feature type="repeat" description="ANK" evidence="3">
    <location>
        <begin position="623"/>
        <end position="655"/>
    </location>
</feature>
<dbReference type="Pfam" id="PF13637">
    <property type="entry name" value="Ank_4"/>
    <property type="match status" value="1"/>
</dbReference>
<dbReference type="PANTHER" id="PTHR24123">
    <property type="entry name" value="ANKYRIN REPEAT-CONTAINING"/>
    <property type="match status" value="1"/>
</dbReference>
<dbReference type="InterPro" id="IPR002110">
    <property type="entry name" value="Ankyrin_rpt"/>
</dbReference>
<name>A0A0A2JWG8_PENEN</name>
<keyword evidence="7" id="KW-1185">Reference proteome</keyword>
<feature type="repeat" description="ANK" evidence="3">
    <location>
        <begin position="656"/>
        <end position="688"/>
    </location>
</feature>
<feature type="repeat" description="ANK" evidence="3">
    <location>
        <begin position="966"/>
        <end position="998"/>
    </location>
</feature>
<dbReference type="GeneID" id="27678025"/>
<dbReference type="InterPro" id="IPR036770">
    <property type="entry name" value="Ankyrin_rpt-contain_sf"/>
</dbReference>
<gene>
    <name evidence="6" type="ORF">PEX2_053320</name>
</gene>
<dbReference type="Gene3D" id="3.40.50.300">
    <property type="entry name" value="P-loop containing nucleotide triphosphate hydrolases"/>
    <property type="match status" value="1"/>
</dbReference>
<dbReference type="EMBL" id="JQFZ01000089">
    <property type="protein sequence ID" value="KGO59754.1"/>
    <property type="molecule type" value="Genomic_DNA"/>
</dbReference>
<dbReference type="HOGENOM" id="CLU_000288_34_15_1"/>
<evidence type="ECO:0000259" key="5">
    <source>
        <dbReference type="Pfam" id="PF24883"/>
    </source>
</evidence>
<dbReference type="STRING" id="27334.A0A0A2JWG8"/>
<feature type="domain" description="GPI inositol-deacylase winged helix" evidence="4">
    <location>
        <begin position="402"/>
        <end position="482"/>
    </location>
</feature>
<organism evidence="6 7">
    <name type="scientific">Penicillium expansum</name>
    <name type="common">Blue mold rot fungus</name>
    <dbReference type="NCBI Taxonomy" id="27334"/>
    <lineage>
        <taxon>Eukaryota</taxon>
        <taxon>Fungi</taxon>
        <taxon>Dikarya</taxon>
        <taxon>Ascomycota</taxon>
        <taxon>Pezizomycotina</taxon>
        <taxon>Eurotiomycetes</taxon>
        <taxon>Eurotiomycetidae</taxon>
        <taxon>Eurotiales</taxon>
        <taxon>Aspergillaceae</taxon>
        <taxon>Penicillium</taxon>
    </lineage>
</organism>
<dbReference type="PROSITE" id="PS50088">
    <property type="entry name" value="ANK_REPEAT"/>
    <property type="match status" value="7"/>
</dbReference>
<sequence length="1718" mass="191575">MAEKVGLVASIADLIQIVGQITKLSYSYVSDIKSAPKTQNLYLQEVSALTDVLFRVKKATQEAESTGLELPLWPSSLNEEALQEFRSHMLVLHLDLDKRLRRLVPVATATYKRVTDIDQEHIRQHLYSLFPTSDNLLRSRPNAYPGTGRWFLSSQNVESWRTGAPSLLWCYGAPGVGKSTLSSITIGHLWDQRSETTSSVVYVFCQFSSREQQTLTAILQCMIRQVIEQADEKVLLAMKHIFMDPMKQCEPAWLAESFATACELKSTYLLVDGPDEVTGADGLLPYLPSFVRSGCKVMITSRDLGHIRKAMDSATKMEICSHLEDLEIYIDSRFRENELPRGAQKLIGRITEKSGNMFLHTKLIMDEILNLTTVPHMEKALEKQATVLNQVYQLTLERINMQPIARRELARRFIGWVVFAKRRLNIDEVIHAFAVKSDEDYVEEDKFISPDLLLRSCLGLVVLHEDKTVAMVHATAYDFFGSTALLPCDMETDMANTCLRYMCLSPFKDGPCTSRVEMSLRFHKMPFLDYASRNWARHLNEIESVGKDLKSLVWFVICNKKLLNAAVQALHFRNELETNLLDSIFDSILPDQTAMHVAAYWNLTGTLRALIESGISASLTDTHGWTPLHYACANGHFSSAEILVRSGVNFDAADNQGWTPLFWASFTGSLDIVRLLLSERAKYTHRNKYGWTALHWAISRGETQVVLELVQHHQAHLSRVTKADIRTLSVEDVRRLNTPEHTSPIQIAAEGKNATIFDLLVAHFDTLDSTRGEDFQKIWSRESFKVPLAESTWHNTLESLLNGHPIRPGELIAGETYVNEDPRSYLHGLMKEDPSKWKSILLVSAIQDADFQAAELFLELGADVNYVSGYKSPLNFAAQQRDPRFAQALLEKGAEGRNSGTCEPPLQTAINLGYLETAKVILDHDGAHVNDRWHTKTPLDAAAGQQDPQFVLLLLSKGAQFELHECGWNALYIAVSNGFVATAQALIEGGLDVNSNKDEWRSYLTVAVCLAGADNEDSEKRALGAEMVRMLLLKGVDAGFQDKEGKTALHDAARHRSVKCIELFMGPGSNIETVDESQRSPIHTMMESVKPSWDVEEVEEVLRLLFRGLSEEEIISLLARQTCQSIVSKSSDDGDIQLDTPLTNALRRRAWSIARLLMNFGAQPPTSPSARAIVTDAARDLQIEIVERLIGSGVSPGDDAALELVKSIDDRLFAGPSSLLSSSRKMLSRAGFSSLFAQARAKNGLQKPTLPHEDMVQAFEPILTSLVSAGADVNFCDSETNTTPLLLAAEKIPMAQITSALLKLGADCFQSFENKFDPILTAAAVNNTESLHCLISHASKSPKPGHWTQYLEYKGQQSNKEIFDCICLALKRAEKLNHKNSINETLLHFAANTGNVDLVISLISHGAYADVPDENGYFPIHCAAFSLHRSAEDDTPYHDIVRLLLPVNMAEHTSDHHAYRSVEARAFLLDAEICQQIANKTNERGNTMIWNALKNYNETMFLYLLKLESDFNSCAALSGKHPSLLYHVSARGMTKAVSFLLECNVDIEKADSRGWRPLHGATRGDEVATVEKLIAAGASICASTTQFDEDNLPDFDSDKESWNAHPLHLAVIGGNINMVELLLKHGADVNANTGCFKRSDGRICGPTALHIALDPQAWYGDDEDDIEDRHDYHEDYLKVARVLLENGASIEGIVDQLRVKDIPSFEGFEDVWDRIRGA</sequence>
<protein>
    <submittedName>
        <fullName evidence="6">Uncharacterized protein</fullName>
    </submittedName>
</protein>
<dbReference type="PROSITE" id="PS50297">
    <property type="entry name" value="ANK_REP_REGION"/>
    <property type="match status" value="5"/>
</dbReference>
<dbReference type="Gene3D" id="1.25.40.20">
    <property type="entry name" value="Ankyrin repeat-containing domain"/>
    <property type="match status" value="5"/>
</dbReference>
<dbReference type="SUPFAM" id="SSF48403">
    <property type="entry name" value="Ankyrin repeat"/>
    <property type="match status" value="4"/>
</dbReference>
<feature type="repeat" description="ANK" evidence="3">
    <location>
        <begin position="1044"/>
        <end position="1076"/>
    </location>
</feature>
<dbReference type="Pfam" id="PF22939">
    <property type="entry name" value="WHD_GPIID"/>
    <property type="match status" value="1"/>
</dbReference>
<dbReference type="InterPro" id="IPR056884">
    <property type="entry name" value="NPHP3-like_N"/>
</dbReference>
<dbReference type="Proteomes" id="UP000030143">
    <property type="component" value="Unassembled WGS sequence"/>
</dbReference>
<dbReference type="InterPro" id="IPR027417">
    <property type="entry name" value="P-loop_NTPase"/>
</dbReference>
<dbReference type="InterPro" id="IPR051165">
    <property type="entry name" value="Multifunctional_ANK_Repeat"/>
</dbReference>
<dbReference type="Pfam" id="PF00023">
    <property type="entry name" value="Ank"/>
    <property type="match status" value="1"/>
</dbReference>
<dbReference type="RefSeq" id="XP_016600857.1">
    <property type="nucleotide sequence ID" value="XM_016742606.1"/>
</dbReference>
<keyword evidence="1" id="KW-0677">Repeat</keyword>
<dbReference type="SUPFAM" id="SSF52540">
    <property type="entry name" value="P-loop containing nucleoside triphosphate hydrolases"/>
    <property type="match status" value="1"/>
</dbReference>
<accession>A0A0A2JWG8</accession>
<evidence type="ECO:0000256" key="1">
    <source>
        <dbReference type="ARBA" id="ARBA00022737"/>
    </source>
</evidence>
<evidence type="ECO:0000313" key="7">
    <source>
        <dbReference type="Proteomes" id="UP000030143"/>
    </source>
</evidence>
<dbReference type="Pfam" id="PF24883">
    <property type="entry name" value="NPHP3_N"/>
    <property type="match status" value="1"/>
</dbReference>
<proteinExistence type="predicted"/>
<feature type="repeat" description="ANK" evidence="3">
    <location>
        <begin position="1382"/>
        <end position="1414"/>
    </location>
</feature>
<comment type="caution">
    <text evidence="6">The sequence shown here is derived from an EMBL/GenBank/DDBJ whole genome shotgun (WGS) entry which is preliminary data.</text>
</comment>
<feature type="repeat" description="ANK" evidence="3">
    <location>
        <begin position="1602"/>
        <end position="1634"/>
    </location>
</feature>
<keyword evidence="2 3" id="KW-0040">ANK repeat</keyword>
<dbReference type="VEuPathDB" id="FungiDB:PEXP_038660"/>
<evidence type="ECO:0000259" key="4">
    <source>
        <dbReference type="Pfam" id="PF22939"/>
    </source>
</evidence>
<reference evidence="6 7" key="1">
    <citation type="journal article" date="2015" name="Mol. Plant Microbe Interact.">
        <title>Genome, transcriptome, and functional analyses of Penicillium expansum provide new insights into secondary metabolism and pathogenicity.</title>
        <authorList>
            <person name="Ballester A.R."/>
            <person name="Marcet-Houben M."/>
            <person name="Levin E."/>
            <person name="Sela N."/>
            <person name="Selma-Lazaro C."/>
            <person name="Carmona L."/>
            <person name="Wisniewski M."/>
            <person name="Droby S."/>
            <person name="Gonzalez-Candelas L."/>
            <person name="Gabaldon T."/>
        </authorList>
    </citation>
    <scope>NUCLEOTIDE SEQUENCE [LARGE SCALE GENOMIC DNA]</scope>
    <source>
        <strain evidence="6 7">MD-8</strain>
    </source>
</reference>
<dbReference type="SMART" id="SM00248">
    <property type="entry name" value="ANK"/>
    <property type="match status" value="21"/>
</dbReference>